<gene>
    <name evidence="1" type="ORF">L6452_34731</name>
</gene>
<protein>
    <submittedName>
        <fullName evidence="1">Uncharacterized protein</fullName>
    </submittedName>
</protein>
<reference evidence="1 2" key="2">
    <citation type="journal article" date="2022" name="Mol. Ecol. Resour.">
        <title>The genomes of chicory, endive, great burdock and yacon provide insights into Asteraceae paleo-polyploidization history and plant inulin production.</title>
        <authorList>
            <person name="Fan W."/>
            <person name="Wang S."/>
            <person name="Wang H."/>
            <person name="Wang A."/>
            <person name="Jiang F."/>
            <person name="Liu H."/>
            <person name="Zhao H."/>
            <person name="Xu D."/>
            <person name="Zhang Y."/>
        </authorList>
    </citation>
    <scope>NUCLEOTIDE SEQUENCE [LARGE SCALE GENOMIC DNA]</scope>
    <source>
        <strain evidence="2">cv. Niubang</strain>
    </source>
</reference>
<organism evidence="1 2">
    <name type="scientific">Arctium lappa</name>
    <name type="common">Greater burdock</name>
    <name type="synonym">Lappa major</name>
    <dbReference type="NCBI Taxonomy" id="4217"/>
    <lineage>
        <taxon>Eukaryota</taxon>
        <taxon>Viridiplantae</taxon>
        <taxon>Streptophyta</taxon>
        <taxon>Embryophyta</taxon>
        <taxon>Tracheophyta</taxon>
        <taxon>Spermatophyta</taxon>
        <taxon>Magnoliopsida</taxon>
        <taxon>eudicotyledons</taxon>
        <taxon>Gunneridae</taxon>
        <taxon>Pentapetalae</taxon>
        <taxon>asterids</taxon>
        <taxon>campanulids</taxon>
        <taxon>Asterales</taxon>
        <taxon>Asteraceae</taxon>
        <taxon>Carduoideae</taxon>
        <taxon>Cardueae</taxon>
        <taxon>Arctiinae</taxon>
        <taxon>Arctium</taxon>
    </lineage>
</organism>
<dbReference type="Proteomes" id="UP001055879">
    <property type="component" value="Linkage Group LG12"/>
</dbReference>
<reference evidence="2" key="1">
    <citation type="journal article" date="2022" name="Mol. Ecol. Resour.">
        <title>The genomes of chicory, endive, great burdock and yacon provide insights into Asteraceae palaeo-polyploidization history and plant inulin production.</title>
        <authorList>
            <person name="Fan W."/>
            <person name="Wang S."/>
            <person name="Wang H."/>
            <person name="Wang A."/>
            <person name="Jiang F."/>
            <person name="Liu H."/>
            <person name="Zhao H."/>
            <person name="Xu D."/>
            <person name="Zhang Y."/>
        </authorList>
    </citation>
    <scope>NUCLEOTIDE SEQUENCE [LARGE SCALE GENOMIC DNA]</scope>
    <source>
        <strain evidence="2">cv. Niubang</strain>
    </source>
</reference>
<evidence type="ECO:0000313" key="1">
    <source>
        <dbReference type="EMBL" id="KAI3685485.1"/>
    </source>
</evidence>
<accession>A0ACB8YK75</accession>
<comment type="caution">
    <text evidence="1">The sequence shown here is derived from an EMBL/GenBank/DDBJ whole genome shotgun (WGS) entry which is preliminary data.</text>
</comment>
<dbReference type="EMBL" id="CM042058">
    <property type="protein sequence ID" value="KAI3685485.1"/>
    <property type="molecule type" value="Genomic_DNA"/>
</dbReference>
<name>A0ACB8YK75_ARCLA</name>
<proteinExistence type="predicted"/>
<keyword evidence="2" id="KW-1185">Reference proteome</keyword>
<evidence type="ECO:0000313" key="2">
    <source>
        <dbReference type="Proteomes" id="UP001055879"/>
    </source>
</evidence>
<sequence length="239" mass="27919">MICYASFKVKREDDSVDVLTSVEAEEAWLEYEFKRLSGIKIRNLAKYDLQLAIEFKLLKSHIKKPNTDLFTDRNAYAKLVKDRSDMARSEEKREEEEQAEKIVEKISESIPMEVDAQEKEAQVDQKNVQSDQVQINSDKWFTEFKFTHLYKDVKFVDYLDILHDKSVSEQLSYKSFLQRVGKSKVAIYSNLKITYIRELFIKKLGCLEYLGFESNEVCSLYRLSCGFRSGKSLCLCVCS</sequence>